<dbReference type="Pfam" id="PF00535">
    <property type="entry name" value="Glycos_transf_2"/>
    <property type="match status" value="1"/>
</dbReference>
<dbReference type="RefSeq" id="WP_378984241.1">
    <property type="nucleotide sequence ID" value="NZ_JBHSBW010000009.1"/>
</dbReference>
<dbReference type="CDD" id="cd06433">
    <property type="entry name" value="GT_2_WfgS_like"/>
    <property type="match status" value="1"/>
</dbReference>
<comment type="caution">
    <text evidence="2">The sequence shown here is derived from an EMBL/GenBank/DDBJ whole genome shotgun (WGS) entry which is preliminary data.</text>
</comment>
<gene>
    <name evidence="2" type="ORF">ACFOWA_09020</name>
</gene>
<accession>A0ABV8P7P1</accession>
<keyword evidence="3" id="KW-1185">Reference proteome</keyword>
<reference evidence="3" key="1">
    <citation type="journal article" date="2019" name="Int. J. Syst. Evol. Microbiol.">
        <title>The Global Catalogue of Microorganisms (GCM) 10K type strain sequencing project: providing services to taxonomists for standard genome sequencing and annotation.</title>
        <authorList>
            <consortium name="The Broad Institute Genomics Platform"/>
            <consortium name="The Broad Institute Genome Sequencing Center for Infectious Disease"/>
            <person name="Wu L."/>
            <person name="Ma J."/>
        </authorList>
    </citation>
    <scope>NUCLEOTIDE SEQUENCE [LARGE SCALE GENOMIC DNA]</scope>
    <source>
        <strain evidence="3">CCM 8691</strain>
    </source>
</reference>
<keyword evidence="2" id="KW-0808">Transferase</keyword>
<evidence type="ECO:0000313" key="3">
    <source>
        <dbReference type="Proteomes" id="UP001595789"/>
    </source>
</evidence>
<organism evidence="2 3">
    <name type="scientific">Pedobacter lithocola</name>
    <dbReference type="NCBI Taxonomy" id="1908239"/>
    <lineage>
        <taxon>Bacteria</taxon>
        <taxon>Pseudomonadati</taxon>
        <taxon>Bacteroidota</taxon>
        <taxon>Sphingobacteriia</taxon>
        <taxon>Sphingobacteriales</taxon>
        <taxon>Sphingobacteriaceae</taxon>
        <taxon>Pedobacter</taxon>
    </lineage>
</organism>
<dbReference type="InterPro" id="IPR029044">
    <property type="entry name" value="Nucleotide-diphossugar_trans"/>
</dbReference>
<protein>
    <submittedName>
        <fullName evidence="2">Glycosyltransferase family 2 protein</fullName>
        <ecNumber evidence="2">2.4.-.-</ecNumber>
    </submittedName>
</protein>
<name>A0ABV8P7P1_9SPHI</name>
<dbReference type="Gene3D" id="3.90.550.10">
    <property type="entry name" value="Spore Coat Polysaccharide Biosynthesis Protein SpsA, Chain A"/>
    <property type="match status" value="1"/>
</dbReference>
<evidence type="ECO:0000259" key="1">
    <source>
        <dbReference type="Pfam" id="PF00535"/>
    </source>
</evidence>
<dbReference type="EC" id="2.4.-.-" evidence="2"/>
<dbReference type="EMBL" id="JBHSBW010000009">
    <property type="protein sequence ID" value="MFC4211320.1"/>
    <property type="molecule type" value="Genomic_DNA"/>
</dbReference>
<proteinExistence type="predicted"/>
<dbReference type="GO" id="GO:0016757">
    <property type="term" value="F:glycosyltransferase activity"/>
    <property type="evidence" value="ECO:0007669"/>
    <property type="project" value="UniProtKB-KW"/>
</dbReference>
<sequence length="300" mass="35029">MCKEPKISIITPSYNQGNYLEETILSVINQNYPNLEYIVIDGGSTDNSIDIIKKYQDKIKYWISEKDGGQSEAINKGFKIATGEIIAWINSDDMYGKNTFIEVANAYSSLNSTEQNTFWIIGDCQAFGSLSWKFQAMEFSTNNLIEFWKNNIGQPSVFWRANLIANPILNEELHYSMDLDLWLRLSRISKPIILKKILSFARYYSETKTATGQHKRYREILNVLLENNRIENGFTEKYIIQNLKKNFYSTYYHSTIISSLNDFRLQSLKHWKPTFTERLRISLKIIFITLKYIFGVGNFK</sequence>
<keyword evidence="2" id="KW-0328">Glycosyltransferase</keyword>
<dbReference type="Proteomes" id="UP001595789">
    <property type="component" value="Unassembled WGS sequence"/>
</dbReference>
<evidence type="ECO:0000313" key="2">
    <source>
        <dbReference type="EMBL" id="MFC4211320.1"/>
    </source>
</evidence>
<feature type="domain" description="Glycosyltransferase 2-like" evidence="1">
    <location>
        <begin position="8"/>
        <end position="107"/>
    </location>
</feature>
<dbReference type="InterPro" id="IPR001173">
    <property type="entry name" value="Glyco_trans_2-like"/>
</dbReference>
<dbReference type="PANTHER" id="PTHR22916:SF65">
    <property type="entry name" value="SLR1065 PROTEIN"/>
    <property type="match status" value="1"/>
</dbReference>
<dbReference type="PANTHER" id="PTHR22916">
    <property type="entry name" value="GLYCOSYLTRANSFERASE"/>
    <property type="match status" value="1"/>
</dbReference>
<dbReference type="SUPFAM" id="SSF53448">
    <property type="entry name" value="Nucleotide-diphospho-sugar transferases"/>
    <property type="match status" value="1"/>
</dbReference>